<protein>
    <submittedName>
        <fullName evidence="2">Peptidase family S58</fullName>
    </submittedName>
</protein>
<dbReference type="InParanoid" id="A0A1Y5RUK5"/>
<evidence type="ECO:0000313" key="3">
    <source>
        <dbReference type="Proteomes" id="UP000193200"/>
    </source>
</evidence>
<dbReference type="OrthoDB" id="9808347at2"/>
<gene>
    <name evidence="2" type="ORF">OCH7691_00745</name>
</gene>
<dbReference type="AlphaFoldDB" id="A0A1Y5RUK5"/>
<keyword evidence="3" id="KW-1185">Reference proteome</keyword>
<evidence type="ECO:0000313" key="2">
    <source>
        <dbReference type="EMBL" id="SLN25430.1"/>
    </source>
</evidence>
<dbReference type="PANTHER" id="PTHR36512">
    <property type="entry name" value="D-AMINOPEPTIDASE"/>
    <property type="match status" value="1"/>
</dbReference>
<reference evidence="2 3" key="1">
    <citation type="submission" date="2017-03" db="EMBL/GenBank/DDBJ databases">
        <authorList>
            <person name="Afonso C.L."/>
            <person name="Miller P.J."/>
            <person name="Scott M.A."/>
            <person name="Spackman E."/>
            <person name="Goraichik I."/>
            <person name="Dimitrov K.M."/>
            <person name="Suarez D.L."/>
            <person name="Swayne D.E."/>
        </authorList>
    </citation>
    <scope>NUCLEOTIDE SEQUENCE [LARGE SCALE GENOMIC DNA]</scope>
    <source>
        <strain evidence="2 3">CECT 7691</strain>
    </source>
</reference>
<accession>A0A1Y5RUK5</accession>
<sequence length="335" mass="34577">MRPGKRNLITDVDGLKVGNAADPVLRSGVTVVMPDTRGVAGVDVRGGGPGTRETEVLRPDCMVQQIDAICLSGGSVYGLDAASGVVGWLRRAGRGIPVHGHHVPIVPAAILFDLGNGGVKDWADESPYRALGRRAAGALDLDFDLGNVGAGYGAMAGRIKGGLGSVSLESDDGIVVGALVAANPVGSVTMPGTAQFWAWPFEQDDEFGGLGGPAEMPSIDREIPVESRLAGNTTIGVVATNVTLGKAEAQRVAMMAQDGLARAIRPIHTPFDGDTIFTLSTGKKAMPEPAPLTIARIGSMAADCVARAVARAIYSAETLGELRSYRSFHAGRTAG</sequence>
<dbReference type="Proteomes" id="UP000193200">
    <property type="component" value="Unassembled WGS sequence"/>
</dbReference>
<dbReference type="RefSeq" id="WP_085882053.1">
    <property type="nucleotide sequence ID" value="NZ_FWFR01000001.1"/>
</dbReference>
<organism evidence="2 3">
    <name type="scientific">Oceanibacterium hippocampi</name>
    <dbReference type="NCBI Taxonomy" id="745714"/>
    <lineage>
        <taxon>Bacteria</taxon>
        <taxon>Pseudomonadati</taxon>
        <taxon>Pseudomonadota</taxon>
        <taxon>Alphaproteobacteria</taxon>
        <taxon>Sneathiellales</taxon>
        <taxon>Sneathiellaceae</taxon>
        <taxon>Oceanibacterium</taxon>
    </lineage>
</organism>
<proteinExistence type="inferred from homology"/>
<dbReference type="EMBL" id="FWFR01000001">
    <property type="protein sequence ID" value="SLN25430.1"/>
    <property type="molecule type" value="Genomic_DNA"/>
</dbReference>
<dbReference type="Gene3D" id="3.60.70.12">
    <property type="entry name" value="L-amino peptidase D-ALA esterase/amidase"/>
    <property type="match status" value="1"/>
</dbReference>
<dbReference type="PANTHER" id="PTHR36512:SF3">
    <property type="entry name" value="BLR5678 PROTEIN"/>
    <property type="match status" value="1"/>
</dbReference>
<name>A0A1Y5RUK5_9PROT</name>
<comment type="similarity">
    <text evidence="1">Belongs to the peptidase S58 family.</text>
</comment>
<dbReference type="CDD" id="cd02252">
    <property type="entry name" value="nylC_like"/>
    <property type="match status" value="1"/>
</dbReference>
<dbReference type="InterPro" id="IPR005321">
    <property type="entry name" value="Peptidase_S58_DmpA"/>
</dbReference>
<dbReference type="SUPFAM" id="SSF56266">
    <property type="entry name" value="DmpA/ArgJ-like"/>
    <property type="match status" value="1"/>
</dbReference>
<dbReference type="GO" id="GO:0004177">
    <property type="term" value="F:aminopeptidase activity"/>
    <property type="evidence" value="ECO:0007669"/>
    <property type="project" value="TreeGrafter"/>
</dbReference>
<dbReference type="Pfam" id="PF03576">
    <property type="entry name" value="Peptidase_S58"/>
    <property type="match status" value="1"/>
</dbReference>
<dbReference type="InterPro" id="IPR016117">
    <property type="entry name" value="ArgJ-like_dom_sf"/>
</dbReference>
<evidence type="ECO:0000256" key="1">
    <source>
        <dbReference type="ARBA" id="ARBA00007068"/>
    </source>
</evidence>